<evidence type="ECO:0000313" key="3">
    <source>
        <dbReference type="EMBL" id="QQP93308.1"/>
    </source>
</evidence>
<dbReference type="EMBL" id="CP067421">
    <property type="protein sequence ID" value="QQP93308.1"/>
    <property type="molecule type" value="Genomic_DNA"/>
</dbReference>
<dbReference type="Gene3D" id="3.40.190.10">
    <property type="entry name" value="Periplasmic binding protein-like II"/>
    <property type="match status" value="1"/>
</dbReference>
<proteinExistence type="predicted"/>
<reference evidence="3" key="1">
    <citation type="submission" date="2021-02" db="EMBL/GenBank/DDBJ databases">
        <title>Skermanella TT6 skin isolate.</title>
        <authorList>
            <person name="Lee K."/>
            <person name="Ganzorig M."/>
        </authorList>
    </citation>
    <scope>NUCLEOTIDE SEQUENCE</scope>
    <source>
        <strain evidence="3">TT6</strain>
    </source>
</reference>
<feature type="signal peptide" evidence="2">
    <location>
        <begin position="1"/>
        <end position="28"/>
    </location>
</feature>
<dbReference type="RefSeq" id="WP_201082810.1">
    <property type="nucleotide sequence ID" value="NZ_CP067421.1"/>
</dbReference>
<name>A0ABX7BFY9_9PROT</name>
<dbReference type="InterPro" id="IPR038404">
    <property type="entry name" value="TRAP_DctP_sf"/>
</dbReference>
<dbReference type="PIRSF" id="PIRSF039026">
    <property type="entry name" value="SiaP"/>
    <property type="match status" value="1"/>
</dbReference>
<feature type="chain" id="PRO_5045501787" evidence="2">
    <location>
        <begin position="29"/>
        <end position="365"/>
    </location>
</feature>
<dbReference type="Gene3D" id="3.40.190.170">
    <property type="entry name" value="Bacterial extracellular solute-binding protein, family 7"/>
    <property type="match status" value="1"/>
</dbReference>
<organism evidence="3 4">
    <name type="scientific">Skermanella cutis</name>
    <dbReference type="NCBI Taxonomy" id="2775420"/>
    <lineage>
        <taxon>Bacteria</taxon>
        <taxon>Pseudomonadati</taxon>
        <taxon>Pseudomonadota</taxon>
        <taxon>Alphaproteobacteria</taxon>
        <taxon>Rhodospirillales</taxon>
        <taxon>Azospirillaceae</taxon>
        <taxon>Skermanella</taxon>
    </lineage>
</organism>
<dbReference type="Proteomes" id="UP000595197">
    <property type="component" value="Plasmid pTT6-1"/>
</dbReference>
<dbReference type="Pfam" id="PF03480">
    <property type="entry name" value="DctP"/>
    <property type="match status" value="1"/>
</dbReference>
<dbReference type="PANTHER" id="PTHR33376">
    <property type="match status" value="1"/>
</dbReference>
<evidence type="ECO:0000313" key="4">
    <source>
        <dbReference type="Proteomes" id="UP000595197"/>
    </source>
</evidence>
<evidence type="ECO:0000256" key="2">
    <source>
        <dbReference type="SAM" id="SignalP"/>
    </source>
</evidence>
<keyword evidence="1 2" id="KW-0732">Signal</keyword>
<gene>
    <name evidence="3" type="ORF">IGS68_28285</name>
</gene>
<keyword evidence="3" id="KW-0614">Plasmid</keyword>
<geneLocation type="plasmid" evidence="3 4">
    <name>pTT6-1</name>
</geneLocation>
<dbReference type="PANTHER" id="PTHR33376:SF5">
    <property type="entry name" value="EXTRACYTOPLASMIC SOLUTE RECEPTOR PROTEIN"/>
    <property type="match status" value="1"/>
</dbReference>
<sequence>MNRRDILAGSIAGVSAAATLAAAGAASAQTAATELRWRMTSSYPASLDAVYGAGEIFIQVLGELSQGRMQIQHFASGEIVGGLQALDAVQNGTVECCDTSPFYYVGKDPAFTFGSAMPFGLTTRQQNSWLFQAGGLNLLNELFGRYNVFGLPIGNTNAQMAGWFRKEIKSVEDLRGLKMRVGGLAGRIVAKLGVVPQQIAAGDIYPALERGAIDAAEWVGPYDDERLGLYKIAPYYYYPGWWEASSTIFLLINKGRWDALTPFDQALMRVAAQDAMTLTIAKYDQLNSVAIRRLVAGGAQLRSFPQDVMDACYKSANEVFAEIGGENEMFKRLHDHLTGFRNEQNLWHQIAEYSYQTFMIRSRKL</sequence>
<dbReference type="InterPro" id="IPR026289">
    <property type="entry name" value="SBP_TakP-like"/>
</dbReference>
<accession>A0ABX7BFY9</accession>
<dbReference type="InterPro" id="IPR018389">
    <property type="entry name" value="DctP_fam"/>
</dbReference>
<protein>
    <submittedName>
        <fullName evidence="3">ABC transporter substrate-binding protein</fullName>
    </submittedName>
</protein>
<keyword evidence="4" id="KW-1185">Reference proteome</keyword>
<evidence type="ECO:0000256" key="1">
    <source>
        <dbReference type="ARBA" id="ARBA00022729"/>
    </source>
</evidence>